<comment type="similarity">
    <text evidence="2">Belongs to the class-I pyridoxal-phosphate-dependent aminotransferase family.</text>
</comment>
<evidence type="ECO:0000259" key="6">
    <source>
        <dbReference type="Pfam" id="PF00155"/>
    </source>
</evidence>
<dbReference type="EMBL" id="FNXF01000013">
    <property type="protein sequence ID" value="SEI04383.1"/>
    <property type="molecule type" value="Genomic_DNA"/>
</dbReference>
<keyword evidence="3 7" id="KW-0032">Aminotransferase</keyword>
<dbReference type="STRING" id="173990.SAMN05660691_03039"/>
<dbReference type="OrthoDB" id="9763453at2"/>
<dbReference type="AlphaFoldDB" id="A0A1H6MR44"/>
<sequence length="381" mass="42236">MTFKSKLPTVGTTIFSQMSQLAAQHQAINLSQGFPDFAPDSLLLQYLSDYSQQGLNQYAPMPGIAPLREQIAALVQRCYGRAVCAEQQVTVTSGATEALFVAISAVVAPGDEVIVFDPAYDSYAPAIQLNGGTAVHIALNAPDYRINWQQVADAITARTKLIVVNSPHNPTGMVFNLNDWQQLQQLVLQHNLYCISDEVYEHMVFDAALQLSANNFAELAQRSFIMSSFGKTFHVTGWKLGYCVAPGALTAEFRKIHQYVTFSSFTPAQYAIAGMLQHQSQQVSGLAAFYQYKRDQFASLLQGSRLQLLPCQGTYFQLADYSAISELDDVAFCRWLTTEHKVAAIPLSVFYNQPPQRRIIRFCFAKQSDTLKAAAEVLCQI</sequence>
<dbReference type="GO" id="GO:0016212">
    <property type="term" value="F:kynurenine-oxoglutarate transaminase activity"/>
    <property type="evidence" value="ECO:0007669"/>
    <property type="project" value="TreeGrafter"/>
</dbReference>
<dbReference type="InterPro" id="IPR015424">
    <property type="entry name" value="PyrdxlP-dep_Trfase"/>
</dbReference>
<feature type="domain" description="Aminotransferase class I/classII large" evidence="6">
    <location>
        <begin position="27"/>
        <end position="377"/>
    </location>
</feature>
<dbReference type="GO" id="GO:0005737">
    <property type="term" value="C:cytoplasm"/>
    <property type="evidence" value="ECO:0007669"/>
    <property type="project" value="TreeGrafter"/>
</dbReference>
<dbReference type="InterPro" id="IPR004839">
    <property type="entry name" value="Aminotransferase_I/II_large"/>
</dbReference>
<dbReference type="SUPFAM" id="SSF53383">
    <property type="entry name" value="PLP-dependent transferases"/>
    <property type="match status" value="1"/>
</dbReference>
<dbReference type="PANTHER" id="PTHR43807:SF20">
    <property type="entry name" value="FI04487P"/>
    <property type="match status" value="1"/>
</dbReference>
<protein>
    <submittedName>
        <fullName evidence="7">Methionine aminotransferase</fullName>
    </submittedName>
</protein>
<evidence type="ECO:0000313" key="7">
    <source>
        <dbReference type="EMBL" id="SEI04383.1"/>
    </source>
</evidence>
<name>A0A1H6MR44_9GAMM</name>
<dbReference type="NCBIfam" id="NF006569">
    <property type="entry name" value="PRK09082.1"/>
    <property type="match status" value="1"/>
</dbReference>
<keyword evidence="8" id="KW-1185">Reference proteome</keyword>
<reference evidence="8" key="1">
    <citation type="submission" date="2016-10" db="EMBL/GenBank/DDBJ databases">
        <authorList>
            <person name="Varghese N."/>
            <person name="Submissions S."/>
        </authorList>
    </citation>
    <scope>NUCLEOTIDE SEQUENCE [LARGE SCALE GENOMIC DNA]</scope>
    <source>
        <strain evidence="8">DSM 17616</strain>
    </source>
</reference>
<evidence type="ECO:0000313" key="8">
    <source>
        <dbReference type="Proteomes" id="UP000199371"/>
    </source>
</evidence>
<comment type="cofactor">
    <cofactor evidence="1">
        <name>pyridoxal 5'-phosphate</name>
        <dbReference type="ChEBI" id="CHEBI:597326"/>
    </cofactor>
</comment>
<dbReference type="GO" id="GO:0030170">
    <property type="term" value="F:pyridoxal phosphate binding"/>
    <property type="evidence" value="ECO:0007669"/>
    <property type="project" value="InterPro"/>
</dbReference>
<organism evidence="7 8">
    <name type="scientific">Rheinheimera pacifica</name>
    <dbReference type="NCBI Taxonomy" id="173990"/>
    <lineage>
        <taxon>Bacteria</taxon>
        <taxon>Pseudomonadati</taxon>
        <taxon>Pseudomonadota</taxon>
        <taxon>Gammaproteobacteria</taxon>
        <taxon>Chromatiales</taxon>
        <taxon>Chromatiaceae</taxon>
        <taxon>Rheinheimera</taxon>
    </lineage>
</organism>
<dbReference type="Proteomes" id="UP000199371">
    <property type="component" value="Unassembled WGS sequence"/>
</dbReference>
<dbReference type="PANTHER" id="PTHR43807">
    <property type="entry name" value="FI04487P"/>
    <property type="match status" value="1"/>
</dbReference>
<keyword evidence="5" id="KW-0663">Pyridoxal phosphate</keyword>
<evidence type="ECO:0000256" key="4">
    <source>
        <dbReference type="ARBA" id="ARBA00022679"/>
    </source>
</evidence>
<dbReference type="InterPro" id="IPR015422">
    <property type="entry name" value="PyrdxlP-dep_Trfase_small"/>
</dbReference>
<dbReference type="Gene3D" id="3.90.1150.10">
    <property type="entry name" value="Aspartate Aminotransferase, domain 1"/>
    <property type="match status" value="1"/>
</dbReference>
<evidence type="ECO:0000256" key="5">
    <source>
        <dbReference type="ARBA" id="ARBA00022898"/>
    </source>
</evidence>
<evidence type="ECO:0000256" key="1">
    <source>
        <dbReference type="ARBA" id="ARBA00001933"/>
    </source>
</evidence>
<dbReference type="InterPro" id="IPR051326">
    <property type="entry name" value="Kynurenine-oxoglutarate_AT"/>
</dbReference>
<proteinExistence type="inferred from homology"/>
<gene>
    <name evidence="7" type="ORF">SAMN05660691_03039</name>
</gene>
<dbReference type="InterPro" id="IPR015421">
    <property type="entry name" value="PyrdxlP-dep_Trfase_major"/>
</dbReference>
<accession>A0A1H6MR44</accession>
<dbReference type="Pfam" id="PF00155">
    <property type="entry name" value="Aminotran_1_2"/>
    <property type="match status" value="1"/>
</dbReference>
<keyword evidence="4 7" id="KW-0808">Transferase</keyword>
<dbReference type="CDD" id="cd00609">
    <property type="entry name" value="AAT_like"/>
    <property type="match status" value="1"/>
</dbReference>
<dbReference type="Gene3D" id="3.40.640.10">
    <property type="entry name" value="Type I PLP-dependent aspartate aminotransferase-like (Major domain)"/>
    <property type="match status" value="1"/>
</dbReference>
<dbReference type="RefSeq" id="WP_092795179.1">
    <property type="nucleotide sequence ID" value="NZ_FNXF01000013.1"/>
</dbReference>
<dbReference type="FunFam" id="3.40.640.10:FF:000033">
    <property type="entry name" value="Aspartate aminotransferase"/>
    <property type="match status" value="1"/>
</dbReference>
<evidence type="ECO:0000256" key="2">
    <source>
        <dbReference type="ARBA" id="ARBA00007441"/>
    </source>
</evidence>
<evidence type="ECO:0000256" key="3">
    <source>
        <dbReference type="ARBA" id="ARBA00022576"/>
    </source>
</evidence>